<dbReference type="Pfam" id="PF10607">
    <property type="entry name" value="CTLH"/>
    <property type="match status" value="1"/>
</dbReference>
<dbReference type="PROSITE" id="PS50897">
    <property type="entry name" value="CTLH"/>
    <property type="match status" value="1"/>
</dbReference>
<reference evidence="3" key="1">
    <citation type="submission" date="2022-08" db="EMBL/GenBank/DDBJ databases">
        <title>A Global Phylogenomic Analysis of the Shiitake Genus Lentinula.</title>
        <authorList>
            <consortium name="DOE Joint Genome Institute"/>
            <person name="Sierra-Patev S."/>
            <person name="Min B."/>
            <person name="Naranjo-Ortiz M."/>
            <person name="Looney B."/>
            <person name="Konkel Z."/>
            <person name="Slot J.C."/>
            <person name="Sakamoto Y."/>
            <person name="Steenwyk J.L."/>
            <person name="Rokas A."/>
            <person name="Carro J."/>
            <person name="Camarero S."/>
            <person name="Ferreira P."/>
            <person name="Molpeceres G."/>
            <person name="Ruiz-Duenas F.J."/>
            <person name="Serrano A."/>
            <person name="Henrissat B."/>
            <person name="Drula E."/>
            <person name="Hughes K.W."/>
            <person name="Mata J.L."/>
            <person name="Ishikawa N.K."/>
            <person name="Vargas-Isla R."/>
            <person name="Ushijima S."/>
            <person name="Smith C.A."/>
            <person name="Ahrendt S."/>
            <person name="Andreopoulos W."/>
            <person name="He G."/>
            <person name="Labutti K."/>
            <person name="Lipzen A."/>
            <person name="Ng V."/>
            <person name="Riley R."/>
            <person name="Sandor L."/>
            <person name="Barry K."/>
            <person name="Martinez A.T."/>
            <person name="Xiao Y."/>
            <person name="Gibbons J.G."/>
            <person name="Terashima K."/>
            <person name="Grigoriev I.V."/>
            <person name="Hibbett D.S."/>
        </authorList>
    </citation>
    <scope>NUCLEOTIDE SEQUENCE</scope>
    <source>
        <strain evidence="3">JLM2183</strain>
    </source>
</reference>
<sequence>MTSRVDVEGVFLFEQPFARVPYENYRKVFRSSQKHVEREYGAIQSTVTDVSSSLKIGTARKEDIASAIDGMIGRVETLKRKLSDLHDSAGKPTQDVMRERLQHMATVENLGSTADSEYTNWADKRLDRWLVDWCLRHGKEKTAEQIAREKDLEVLVDLDLFSDIRRIERALSEHSCTEALAWCSENKASLRKVKNTLEFDLRLQEYIELCRSDKKQEAILYLRKHLVSWQETHLVQIQQASGLLAFSSGTTCRPYMRLYDPSRWTSLMKSFRRSIYILNTLPSEPLLNLALYAGLASLKLPACYEHATKNLDCPVCDGETGSGSMMPGMGLGKLAEEVPSSYHANSTIVCSITKKIMDADNMPMAFPSNGYVYSREAMEEMAAKDNGIVTCPRTGESCSFTELRKVFIS</sequence>
<dbReference type="PANTHER" id="PTHR12170:SF2">
    <property type="entry name" value="E3 UBIQUITIN-PROTEIN TRANSFERASE MAEA"/>
    <property type="match status" value="1"/>
</dbReference>
<dbReference type="GO" id="GO:0043161">
    <property type="term" value="P:proteasome-mediated ubiquitin-dependent protein catabolic process"/>
    <property type="evidence" value="ECO:0007669"/>
    <property type="project" value="InterPro"/>
</dbReference>
<comment type="similarity">
    <text evidence="1">Belongs to the FYV10 family.</text>
</comment>
<comment type="caution">
    <text evidence="3">The sequence shown here is derived from an EMBL/GenBank/DDBJ whole genome shotgun (WGS) entry which is preliminary data.</text>
</comment>
<dbReference type="GO" id="GO:0034657">
    <property type="term" value="C:GID complex"/>
    <property type="evidence" value="ECO:0007669"/>
    <property type="project" value="TreeGrafter"/>
</dbReference>
<dbReference type="GO" id="GO:0005737">
    <property type="term" value="C:cytoplasm"/>
    <property type="evidence" value="ECO:0007669"/>
    <property type="project" value="TreeGrafter"/>
</dbReference>
<dbReference type="PANTHER" id="PTHR12170">
    <property type="entry name" value="MACROPHAGE ERYTHROBLAST ATTACHER-RELATED"/>
    <property type="match status" value="1"/>
</dbReference>
<keyword evidence="4" id="KW-1185">Reference proteome</keyword>
<dbReference type="SMART" id="SM00668">
    <property type="entry name" value="CTLH"/>
    <property type="match status" value="1"/>
</dbReference>
<name>A0A9W9AVS3_9AGAR</name>
<dbReference type="EMBL" id="JAOTPV010000001">
    <property type="protein sequence ID" value="KAJ4490246.1"/>
    <property type="molecule type" value="Genomic_DNA"/>
</dbReference>
<accession>A0A9W9AVS3</accession>
<dbReference type="SMART" id="SM00757">
    <property type="entry name" value="CRA"/>
    <property type="match status" value="1"/>
</dbReference>
<dbReference type="InterPro" id="IPR024964">
    <property type="entry name" value="CTLH/CRA"/>
</dbReference>
<evidence type="ECO:0000313" key="4">
    <source>
        <dbReference type="Proteomes" id="UP001150266"/>
    </source>
</evidence>
<protein>
    <submittedName>
        <fullName evidence="3">CTLH/CRA C-terminal to lish motif domain-containing protein</fullName>
    </submittedName>
</protein>
<proteinExistence type="inferred from homology"/>
<dbReference type="InterPro" id="IPR045098">
    <property type="entry name" value="Fyv10_fam"/>
</dbReference>
<organism evidence="3 4">
    <name type="scientific">Lentinula aciculospora</name>
    <dbReference type="NCBI Taxonomy" id="153920"/>
    <lineage>
        <taxon>Eukaryota</taxon>
        <taxon>Fungi</taxon>
        <taxon>Dikarya</taxon>
        <taxon>Basidiomycota</taxon>
        <taxon>Agaricomycotina</taxon>
        <taxon>Agaricomycetes</taxon>
        <taxon>Agaricomycetidae</taxon>
        <taxon>Agaricales</taxon>
        <taxon>Marasmiineae</taxon>
        <taxon>Omphalotaceae</taxon>
        <taxon>Lentinula</taxon>
    </lineage>
</organism>
<gene>
    <name evidence="3" type="ORF">J3R30DRAFT_3277931</name>
</gene>
<dbReference type="Proteomes" id="UP001150266">
    <property type="component" value="Unassembled WGS sequence"/>
</dbReference>
<dbReference type="GO" id="GO:0004842">
    <property type="term" value="F:ubiquitin-protein transferase activity"/>
    <property type="evidence" value="ECO:0007669"/>
    <property type="project" value="InterPro"/>
</dbReference>
<dbReference type="OrthoDB" id="1933455at2759"/>
<dbReference type="SUPFAM" id="SSF57850">
    <property type="entry name" value="RING/U-box"/>
    <property type="match status" value="1"/>
</dbReference>
<evidence type="ECO:0000313" key="3">
    <source>
        <dbReference type="EMBL" id="KAJ4490246.1"/>
    </source>
</evidence>
<dbReference type="CDD" id="cd16659">
    <property type="entry name" value="RING-Ubox_Emp"/>
    <property type="match status" value="1"/>
</dbReference>
<feature type="domain" description="CTLH" evidence="2">
    <location>
        <begin position="161"/>
        <end position="217"/>
    </location>
</feature>
<dbReference type="GO" id="GO:0005634">
    <property type="term" value="C:nucleus"/>
    <property type="evidence" value="ECO:0007669"/>
    <property type="project" value="TreeGrafter"/>
</dbReference>
<dbReference type="InterPro" id="IPR006595">
    <property type="entry name" value="CTLH_C"/>
</dbReference>
<dbReference type="AlphaFoldDB" id="A0A9W9AVS3"/>
<evidence type="ECO:0000256" key="1">
    <source>
        <dbReference type="ARBA" id="ARBA00010615"/>
    </source>
</evidence>
<evidence type="ECO:0000259" key="2">
    <source>
        <dbReference type="PROSITE" id="PS50897"/>
    </source>
</evidence>
<dbReference type="InterPro" id="IPR013144">
    <property type="entry name" value="CRA_dom"/>
</dbReference>